<dbReference type="EMBL" id="JHEG04000001">
    <property type="protein sequence ID" value="KAF3888023.1"/>
    <property type="molecule type" value="Genomic_DNA"/>
</dbReference>
<comment type="caution">
    <text evidence="2">The sequence shown here is derived from an EMBL/GenBank/DDBJ whole genome shotgun (WGS) entry which is preliminary data.</text>
</comment>
<dbReference type="Proteomes" id="UP000029738">
    <property type="component" value="Unassembled WGS sequence"/>
</dbReference>
<proteinExistence type="predicted"/>
<dbReference type="InterPro" id="IPR047810">
    <property type="entry name" value="PatD-like"/>
</dbReference>
<evidence type="ECO:0000313" key="1">
    <source>
        <dbReference type="EMBL" id="KAF3888023.1"/>
    </source>
</evidence>
<dbReference type="STRING" id="1479485.DA73_0206250"/>
<sequence length="115" mass="13088">MSLIRQKYDSFATQLKQLHSEIAATQLDAPEIRQRVISLQNFFQQQIVPLVNEDTSSLNGRIQSYSTEMSKQLRLLEIDITFLQGARQTSTAKGRLDAIGNRLTTLIEYCNALLE</sequence>
<name>A0A0C1NJQ9_9CYAN</name>
<dbReference type="EMBL" id="JHEG02000019">
    <property type="protein sequence ID" value="KIE13031.1"/>
    <property type="molecule type" value="Genomic_DNA"/>
</dbReference>
<evidence type="ECO:0000313" key="2">
    <source>
        <dbReference type="EMBL" id="KIE13031.1"/>
    </source>
</evidence>
<gene>
    <name evidence="1" type="primary">patD</name>
    <name evidence="2" type="ORF">DA73_0206250</name>
    <name evidence="1" type="ORF">DA73_0400022930</name>
</gene>
<protein>
    <submittedName>
        <fullName evidence="1">Heterocyst frequency control protein PatD</fullName>
    </submittedName>
</protein>
<dbReference type="AlphaFoldDB" id="A0A0C1NJQ9"/>
<organism evidence="2">
    <name type="scientific">Tolypothrix bouteillei VB521301</name>
    <dbReference type="NCBI Taxonomy" id="1479485"/>
    <lineage>
        <taxon>Bacteria</taxon>
        <taxon>Bacillati</taxon>
        <taxon>Cyanobacteriota</taxon>
        <taxon>Cyanophyceae</taxon>
        <taxon>Nostocales</taxon>
        <taxon>Tolypothrichaceae</taxon>
        <taxon>Tolypothrix</taxon>
    </lineage>
</organism>
<evidence type="ECO:0000313" key="3">
    <source>
        <dbReference type="Proteomes" id="UP000029738"/>
    </source>
</evidence>
<dbReference type="NCBIfam" id="NF037954">
    <property type="entry name" value="het_cyst_PatD"/>
    <property type="match status" value="1"/>
</dbReference>
<keyword evidence="3" id="KW-1185">Reference proteome</keyword>
<accession>A0A0C1NJQ9</accession>
<reference evidence="1" key="2">
    <citation type="submission" date="2019-11" db="EMBL/GenBank/DDBJ databases">
        <title>Improved Assembly of Tolypothrix boutellei genome.</title>
        <authorList>
            <person name="Sarangi A.N."/>
            <person name="Mukherjee M."/>
            <person name="Ghosh S."/>
            <person name="Singh D."/>
            <person name="Das A."/>
            <person name="Kant S."/>
            <person name="Prusty A."/>
            <person name="Tripathy S."/>
        </authorList>
    </citation>
    <scope>NUCLEOTIDE SEQUENCE</scope>
    <source>
        <strain evidence="1">VB521301</strain>
    </source>
</reference>
<dbReference type="OrthoDB" id="583449at2"/>
<reference evidence="2" key="1">
    <citation type="journal article" date="2015" name="Genome Announc.">
        <title>Draft Genome Sequence of Tolypothrix boutellei Strain VB521301.</title>
        <authorList>
            <person name="Chandrababunaidu M.M."/>
            <person name="Singh D."/>
            <person name="Sen D."/>
            <person name="Bhan S."/>
            <person name="Das S."/>
            <person name="Gupta A."/>
            <person name="Adhikary S.P."/>
            <person name="Tripathy S."/>
        </authorList>
    </citation>
    <scope>NUCLEOTIDE SEQUENCE</scope>
    <source>
        <strain evidence="2">VB521301</strain>
    </source>
</reference>
<dbReference type="RefSeq" id="WP_038085350.1">
    <property type="nucleotide sequence ID" value="NZ_JHEG04000001.1"/>
</dbReference>